<evidence type="ECO:0000313" key="10">
    <source>
        <dbReference type="Proteomes" id="UP001479436"/>
    </source>
</evidence>
<feature type="repeat" description="WD" evidence="6">
    <location>
        <begin position="135"/>
        <end position="176"/>
    </location>
</feature>
<dbReference type="SMART" id="SM00320">
    <property type="entry name" value="WD40"/>
    <property type="match status" value="6"/>
</dbReference>
<dbReference type="Pfam" id="PF00400">
    <property type="entry name" value="WD40"/>
    <property type="match status" value="4"/>
</dbReference>
<feature type="region of interest" description="Disordered" evidence="7">
    <location>
        <begin position="343"/>
        <end position="369"/>
    </location>
</feature>
<dbReference type="PANTHER" id="PTHR19845:SF0">
    <property type="entry name" value="KATANIN P80 WD40 REPEAT-CONTAINING SUBUNIT B1"/>
    <property type="match status" value="1"/>
</dbReference>
<feature type="domain" description="Katanin p80 subunit C-terminal" evidence="8">
    <location>
        <begin position="418"/>
        <end position="568"/>
    </location>
</feature>
<keyword evidence="10" id="KW-1185">Reference proteome</keyword>
<evidence type="ECO:0000259" key="8">
    <source>
        <dbReference type="Pfam" id="PF13925"/>
    </source>
</evidence>
<dbReference type="InterPro" id="IPR019775">
    <property type="entry name" value="WD40_repeat_CS"/>
</dbReference>
<proteinExistence type="predicted"/>
<keyword evidence="5" id="KW-0206">Cytoskeleton</keyword>
<evidence type="ECO:0000256" key="3">
    <source>
        <dbReference type="ARBA" id="ARBA00022574"/>
    </source>
</evidence>
<evidence type="ECO:0000256" key="5">
    <source>
        <dbReference type="ARBA" id="ARBA00023212"/>
    </source>
</evidence>
<dbReference type="CDD" id="cd00200">
    <property type="entry name" value="WD40"/>
    <property type="match status" value="1"/>
</dbReference>
<dbReference type="Gene3D" id="2.130.10.10">
    <property type="entry name" value="YVTN repeat-like/Quinoprotein amine dehydrogenase"/>
    <property type="match status" value="1"/>
</dbReference>
<evidence type="ECO:0000256" key="2">
    <source>
        <dbReference type="ARBA" id="ARBA00022490"/>
    </source>
</evidence>
<dbReference type="SUPFAM" id="SSF50978">
    <property type="entry name" value="WD40 repeat-like"/>
    <property type="match status" value="1"/>
</dbReference>
<gene>
    <name evidence="9" type="ORF">K7432_002277</name>
</gene>
<dbReference type="InterPro" id="IPR015943">
    <property type="entry name" value="WD40/YVTN_repeat-like_dom_sf"/>
</dbReference>
<name>A0ABR2X1R1_9FUNG</name>
<dbReference type="InterPro" id="IPR001680">
    <property type="entry name" value="WD40_rpt"/>
</dbReference>
<evidence type="ECO:0000256" key="6">
    <source>
        <dbReference type="PROSITE-ProRule" id="PRU00221"/>
    </source>
</evidence>
<dbReference type="EMBL" id="JASJQH010000059">
    <property type="protein sequence ID" value="KAK9767710.1"/>
    <property type="molecule type" value="Genomic_DNA"/>
</dbReference>
<keyword evidence="3 6" id="KW-0853">WD repeat</keyword>
<reference evidence="9 10" key="1">
    <citation type="submission" date="2023-04" db="EMBL/GenBank/DDBJ databases">
        <title>Genome of Basidiobolus ranarum AG-B5.</title>
        <authorList>
            <person name="Stajich J.E."/>
            <person name="Carter-House D."/>
            <person name="Gryganskyi A."/>
        </authorList>
    </citation>
    <scope>NUCLEOTIDE SEQUENCE [LARGE SCALE GENOMIC DNA]</scope>
    <source>
        <strain evidence="9 10">AG-B5</strain>
    </source>
</reference>
<feature type="repeat" description="WD" evidence="6">
    <location>
        <begin position="97"/>
        <end position="137"/>
    </location>
</feature>
<evidence type="ECO:0000256" key="1">
    <source>
        <dbReference type="ARBA" id="ARBA00004245"/>
    </source>
</evidence>
<dbReference type="PROSITE" id="PS50294">
    <property type="entry name" value="WD_REPEATS_REGION"/>
    <property type="match status" value="3"/>
</dbReference>
<evidence type="ECO:0000313" key="9">
    <source>
        <dbReference type="EMBL" id="KAK9767710.1"/>
    </source>
</evidence>
<dbReference type="Pfam" id="PF13925">
    <property type="entry name" value="Katanin_con80"/>
    <property type="match status" value="1"/>
</dbReference>
<feature type="repeat" description="WD" evidence="6">
    <location>
        <begin position="12"/>
        <end position="54"/>
    </location>
</feature>
<sequence>MSSPVDQLEENFVAHSSGVNCLKFGTKSGRVFVSGGNDSLVKVWIVGKSESEMSLSGLRAPVKTVALDSYELIAGGGTIDGEIKLWDLVRAKAIRTFNASKTAVQSLEFHPFGGFLASASKSTLKVWDIRERKCIQTYKDSTSALKMSPDGRWIITGGVDSTVKIWDLTAGKILKTFEGHTSPVTSIAIHPHECLLATSEQSGCVKFWDIDSYEMVGSLDQASTHRHPSKAVNSIQFGPDGTSLVGAGQNVMKMYGWEPAQCYSQITPPWTNLADFSITKANQLIGANIENDTINTWALDMMDLMKYPQDQNELDENDSIDATEQQTAVHGITKKMENIAVNSPALSSASSPRDTLERTRLKSPEAASPSFSFTLTPAHKPVGSVIDAFFERKTDPNFNASSQSWEDEEDFVAHLSNGHLSMVDHMTNRLNTVHTLRATWDEAGIARALKMLPTIKDTAVYVDILKVLTANPKLLNIETSITVLPFVMELLFEPYECYIITASTVIKQIIRNHQIAIKNTVDNNRPPLTQHKKKVRECFQGLQDVKVLLMDLKNTPGKVGAAVRDALNEFTTLPH</sequence>
<dbReference type="PROSITE" id="PS50082">
    <property type="entry name" value="WD_REPEATS_2"/>
    <property type="match status" value="5"/>
</dbReference>
<feature type="repeat" description="WD" evidence="6">
    <location>
        <begin position="55"/>
        <end position="96"/>
    </location>
</feature>
<dbReference type="PROSITE" id="PS00678">
    <property type="entry name" value="WD_REPEATS_1"/>
    <property type="match status" value="2"/>
</dbReference>
<comment type="subcellular location">
    <subcellularLocation>
        <location evidence="1">Cytoplasm</location>
        <location evidence="1">Cytoskeleton</location>
    </subcellularLocation>
</comment>
<evidence type="ECO:0000256" key="7">
    <source>
        <dbReference type="SAM" id="MobiDB-lite"/>
    </source>
</evidence>
<feature type="compositionally biased region" description="Polar residues" evidence="7">
    <location>
        <begin position="343"/>
        <end position="353"/>
    </location>
</feature>
<dbReference type="PRINTS" id="PR00320">
    <property type="entry name" value="GPROTEINBRPT"/>
</dbReference>
<dbReference type="PANTHER" id="PTHR19845">
    <property type="entry name" value="KATANIN P80 SUBUNIT"/>
    <property type="match status" value="1"/>
</dbReference>
<evidence type="ECO:0000256" key="4">
    <source>
        <dbReference type="ARBA" id="ARBA00022737"/>
    </source>
</evidence>
<organism evidence="9 10">
    <name type="scientific">Basidiobolus ranarum</name>
    <dbReference type="NCBI Taxonomy" id="34480"/>
    <lineage>
        <taxon>Eukaryota</taxon>
        <taxon>Fungi</taxon>
        <taxon>Fungi incertae sedis</taxon>
        <taxon>Zoopagomycota</taxon>
        <taxon>Entomophthoromycotina</taxon>
        <taxon>Basidiobolomycetes</taxon>
        <taxon>Basidiobolales</taxon>
        <taxon>Basidiobolaceae</taxon>
        <taxon>Basidiobolus</taxon>
    </lineage>
</organism>
<comment type="caution">
    <text evidence="9">The sequence shown here is derived from an EMBL/GenBank/DDBJ whole genome shotgun (WGS) entry which is preliminary data.</text>
</comment>
<dbReference type="Proteomes" id="UP001479436">
    <property type="component" value="Unassembled WGS sequence"/>
</dbReference>
<dbReference type="InterPro" id="IPR028021">
    <property type="entry name" value="Katanin_C-terminal"/>
</dbReference>
<keyword evidence="4" id="KW-0677">Repeat</keyword>
<protein>
    <recommendedName>
        <fullName evidence="8">Katanin p80 subunit C-terminal domain-containing protein</fullName>
    </recommendedName>
</protein>
<feature type="repeat" description="WD" evidence="6">
    <location>
        <begin position="177"/>
        <end position="218"/>
    </location>
</feature>
<feature type="compositionally biased region" description="Basic and acidic residues" evidence="7">
    <location>
        <begin position="354"/>
        <end position="363"/>
    </location>
</feature>
<keyword evidence="2" id="KW-0963">Cytoplasm</keyword>
<dbReference type="InterPro" id="IPR036322">
    <property type="entry name" value="WD40_repeat_dom_sf"/>
</dbReference>
<accession>A0ABR2X1R1</accession>
<dbReference type="InterPro" id="IPR020472">
    <property type="entry name" value="WD40_PAC1"/>
</dbReference>